<comment type="catalytic activity">
    <reaction evidence="1">
        <text>Endonucleolytic cleavage to 5'-phosphomonoester.</text>
        <dbReference type="EC" id="3.1.26.4"/>
    </reaction>
</comment>
<dbReference type="GO" id="GO:0046872">
    <property type="term" value="F:metal ion binding"/>
    <property type="evidence" value="ECO:0007669"/>
    <property type="project" value="UniProtKB-KW"/>
</dbReference>
<evidence type="ECO:0000313" key="11">
    <source>
        <dbReference type="Proteomes" id="UP000499080"/>
    </source>
</evidence>
<dbReference type="GO" id="GO:0003676">
    <property type="term" value="F:nucleic acid binding"/>
    <property type="evidence" value="ECO:0007669"/>
    <property type="project" value="InterPro"/>
</dbReference>
<protein>
    <recommendedName>
        <fullName evidence="3">ribonuclease H</fullName>
        <ecNumber evidence="3">3.1.26.4</ecNumber>
    </recommendedName>
</protein>
<dbReference type="EC" id="3.1.26.4" evidence="3"/>
<comment type="caution">
    <text evidence="10">The sequence shown here is derived from an EMBL/GenBank/DDBJ whole genome shotgun (WGS) entry which is preliminary data.</text>
</comment>
<evidence type="ECO:0000256" key="8">
    <source>
        <dbReference type="SAM" id="MobiDB-lite"/>
    </source>
</evidence>
<gene>
    <name evidence="10" type="ORF">AVEN_101404_1</name>
</gene>
<dbReference type="SUPFAM" id="SSF53098">
    <property type="entry name" value="Ribonuclease H-like"/>
    <property type="match status" value="1"/>
</dbReference>
<evidence type="ECO:0000256" key="3">
    <source>
        <dbReference type="ARBA" id="ARBA00012180"/>
    </source>
</evidence>
<evidence type="ECO:0000256" key="2">
    <source>
        <dbReference type="ARBA" id="ARBA00005300"/>
    </source>
</evidence>
<evidence type="ECO:0000256" key="6">
    <source>
        <dbReference type="ARBA" id="ARBA00022759"/>
    </source>
</evidence>
<organism evidence="10 11">
    <name type="scientific">Araneus ventricosus</name>
    <name type="common">Orbweaver spider</name>
    <name type="synonym">Epeira ventricosa</name>
    <dbReference type="NCBI Taxonomy" id="182803"/>
    <lineage>
        <taxon>Eukaryota</taxon>
        <taxon>Metazoa</taxon>
        <taxon>Ecdysozoa</taxon>
        <taxon>Arthropoda</taxon>
        <taxon>Chelicerata</taxon>
        <taxon>Arachnida</taxon>
        <taxon>Araneae</taxon>
        <taxon>Araneomorphae</taxon>
        <taxon>Entelegynae</taxon>
        <taxon>Araneoidea</taxon>
        <taxon>Araneidae</taxon>
        <taxon>Araneus</taxon>
    </lineage>
</organism>
<evidence type="ECO:0000313" key="10">
    <source>
        <dbReference type="EMBL" id="GBN12369.1"/>
    </source>
</evidence>
<keyword evidence="11" id="KW-1185">Reference proteome</keyword>
<dbReference type="PROSITE" id="PS50879">
    <property type="entry name" value="RNASE_H_1"/>
    <property type="match status" value="1"/>
</dbReference>
<evidence type="ECO:0000256" key="5">
    <source>
        <dbReference type="ARBA" id="ARBA00022723"/>
    </source>
</evidence>
<dbReference type="PANTHER" id="PTHR10642:SF26">
    <property type="entry name" value="RIBONUCLEASE H1"/>
    <property type="match status" value="1"/>
</dbReference>
<dbReference type="AlphaFoldDB" id="A0A4Y2LD05"/>
<evidence type="ECO:0000256" key="1">
    <source>
        <dbReference type="ARBA" id="ARBA00000077"/>
    </source>
</evidence>
<dbReference type="InterPro" id="IPR050092">
    <property type="entry name" value="RNase_H"/>
</dbReference>
<dbReference type="PANTHER" id="PTHR10642">
    <property type="entry name" value="RIBONUCLEASE H1"/>
    <property type="match status" value="1"/>
</dbReference>
<dbReference type="GO" id="GO:0043137">
    <property type="term" value="P:DNA replication, removal of RNA primer"/>
    <property type="evidence" value="ECO:0007669"/>
    <property type="project" value="TreeGrafter"/>
</dbReference>
<keyword evidence="5" id="KW-0479">Metal-binding</keyword>
<comment type="similarity">
    <text evidence="2">Belongs to the RNase H family.</text>
</comment>
<proteinExistence type="inferred from homology"/>
<dbReference type="EMBL" id="BGPR01005675">
    <property type="protein sequence ID" value="GBN12369.1"/>
    <property type="molecule type" value="Genomic_DNA"/>
</dbReference>
<keyword evidence="7" id="KW-0378">Hydrolase</keyword>
<feature type="region of interest" description="Disordered" evidence="8">
    <location>
        <begin position="360"/>
        <end position="379"/>
    </location>
</feature>
<sequence length="379" mass="42859">MEVRWEMRIEWCSCSPRNVLRHVSETFRGGVCTALECETWCKVYFSVGIVAVKIEIVRKFIERKALSGGARPQQLAGKAWEIPLEHQRTLYVKSNRTSAGSLGSRLVFRTYSPYRKKTLNNSTSAPPGNPKCLQTVSVGHTGYPASSSTITKRDGGNINFTHRWSTRLSLRNTVFQAELLALLKAVEHAFALPTQQLTILVDKQASIQSAANPKSHNTIPLKIIFKLLHGHPHIRVQWIKAHVGYIGNEEVDRLAKEAAETESFPETPFELRKSFIKIIQRQKMMATWQVAWYDGDTKRLIHNNLSKVSLQPINCTRNEILFFTDMGLSHRISIDSTLPIHHSVLVGELTHQSIMPWNASSQPPTIWHHPDNNISQSSA</sequence>
<dbReference type="Proteomes" id="UP000499080">
    <property type="component" value="Unassembled WGS sequence"/>
</dbReference>
<feature type="domain" description="RNase H type-1" evidence="9">
    <location>
        <begin position="136"/>
        <end position="260"/>
    </location>
</feature>
<dbReference type="GO" id="GO:0004523">
    <property type="term" value="F:RNA-DNA hybrid ribonuclease activity"/>
    <property type="evidence" value="ECO:0007669"/>
    <property type="project" value="UniProtKB-EC"/>
</dbReference>
<dbReference type="Pfam" id="PF00075">
    <property type="entry name" value="RNase_H"/>
    <property type="match status" value="1"/>
</dbReference>
<dbReference type="CDD" id="cd09276">
    <property type="entry name" value="Rnase_HI_RT_non_LTR"/>
    <property type="match status" value="1"/>
</dbReference>
<evidence type="ECO:0000256" key="7">
    <source>
        <dbReference type="ARBA" id="ARBA00022801"/>
    </source>
</evidence>
<evidence type="ECO:0000256" key="4">
    <source>
        <dbReference type="ARBA" id="ARBA00022722"/>
    </source>
</evidence>
<dbReference type="Gene3D" id="3.30.420.10">
    <property type="entry name" value="Ribonuclease H-like superfamily/Ribonuclease H"/>
    <property type="match status" value="1"/>
</dbReference>
<dbReference type="OrthoDB" id="6514649at2759"/>
<accession>A0A4Y2LD05</accession>
<reference evidence="10 11" key="1">
    <citation type="journal article" date="2019" name="Sci. Rep.">
        <title>Orb-weaving spider Araneus ventricosus genome elucidates the spidroin gene catalogue.</title>
        <authorList>
            <person name="Kono N."/>
            <person name="Nakamura H."/>
            <person name="Ohtoshi R."/>
            <person name="Moran D.A.P."/>
            <person name="Shinohara A."/>
            <person name="Yoshida Y."/>
            <person name="Fujiwara M."/>
            <person name="Mori M."/>
            <person name="Tomita M."/>
            <person name="Arakawa K."/>
        </authorList>
    </citation>
    <scope>NUCLEOTIDE SEQUENCE [LARGE SCALE GENOMIC DNA]</scope>
</reference>
<dbReference type="InterPro" id="IPR012337">
    <property type="entry name" value="RNaseH-like_sf"/>
</dbReference>
<keyword evidence="6" id="KW-0255">Endonuclease</keyword>
<dbReference type="InterPro" id="IPR002156">
    <property type="entry name" value="RNaseH_domain"/>
</dbReference>
<dbReference type="InterPro" id="IPR036397">
    <property type="entry name" value="RNaseH_sf"/>
</dbReference>
<evidence type="ECO:0000259" key="9">
    <source>
        <dbReference type="PROSITE" id="PS50879"/>
    </source>
</evidence>
<keyword evidence="4" id="KW-0540">Nuclease</keyword>
<name>A0A4Y2LD05_ARAVE</name>